<dbReference type="EnsemblPlants" id="evm.model.08.1261">
    <property type="protein sequence ID" value="cds.evm.model.08.1261"/>
    <property type="gene ID" value="evm.TU.08.1261"/>
</dbReference>
<evidence type="ECO:0000313" key="2">
    <source>
        <dbReference type="Proteomes" id="UP000596661"/>
    </source>
</evidence>
<reference evidence="1" key="1">
    <citation type="submission" date="2018-11" db="EMBL/GenBank/DDBJ databases">
        <authorList>
            <person name="Grassa J C."/>
        </authorList>
    </citation>
    <scope>NUCLEOTIDE SEQUENCE [LARGE SCALE GENOMIC DNA]</scope>
</reference>
<dbReference type="Gramene" id="evm.model.08.1261">
    <property type="protein sequence ID" value="cds.evm.model.08.1261"/>
    <property type="gene ID" value="evm.TU.08.1261"/>
</dbReference>
<sequence length="182" mass="20752">MMVPPDEAILRGRINGNLKYHIYLILRVEQRLVGLKSRKVEAFFFFGIKTRIVSLTGEISEWLLRTSRDSEGILVSRFRWNRKIVTSHEIFATFVVSMVKHTTKIVAILQTLILKVKPFSFSNLPEMDVHSTSERLGDIKENSNPEIGSKAFKQGEGLDLNEVPKLTSHEIGQLGAFDQRVL</sequence>
<accession>A0A803Q846</accession>
<evidence type="ECO:0000313" key="1">
    <source>
        <dbReference type="EnsemblPlants" id="cds.evm.model.08.1261"/>
    </source>
</evidence>
<dbReference type="AlphaFoldDB" id="A0A803Q846"/>
<dbReference type="Proteomes" id="UP000596661">
    <property type="component" value="Chromosome 8"/>
</dbReference>
<name>A0A803Q846_CANSA</name>
<keyword evidence="2" id="KW-1185">Reference proteome</keyword>
<reference evidence="1" key="2">
    <citation type="submission" date="2021-03" db="UniProtKB">
        <authorList>
            <consortium name="EnsemblPlants"/>
        </authorList>
    </citation>
    <scope>IDENTIFICATION</scope>
</reference>
<protein>
    <submittedName>
        <fullName evidence="1">Uncharacterized protein</fullName>
    </submittedName>
</protein>
<dbReference type="EMBL" id="UZAU01000706">
    <property type="status" value="NOT_ANNOTATED_CDS"/>
    <property type="molecule type" value="Genomic_DNA"/>
</dbReference>
<organism evidence="1 2">
    <name type="scientific">Cannabis sativa</name>
    <name type="common">Hemp</name>
    <name type="synonym">Marijuana</name>
    <dbReference type="NCBI Taxonomy" id="3483"/>
    <lineage>
        <taxon>Eukaryota</taxon>
        <taxon>Viridiplantae</taxon>
        <taxon>Streptophyta</taxon>
        <taxon>Embryophyta</taxon>
        <taxon>Tracheophyta</taxon>
        <taxon>Spermatophyta</taxon>
        <taxon>Magnoliopsida</taxon>
        <taxon>eudicotyledons</taxon>
        <taxon>Gunneridae</taxon>
        <taxon>Pentapetalae</taxon>
        <taxon>rosids</taxon>
        <taxon>fabids</taxon>
        <taxon>Rosales</taxon>
        <taxon>Cannabaceae</taxon>
        <taxon>Cannabis</taxon>
    </lineage>
</organism>
<proteinExistence type="predicted"/>